<feature type="domain" description="AMP-dependent synthetase/ligase" evidence="1">
    <location>
        <begin position="2"/>
        <end position="136"/>
    </location>
</feature>
<dbReference type="PANTHER" id="PTHR43439">
    <property type="entry name" value="PHENYLACETATE-COENZYME A LIGASE"/>
    <property type="match status" value="1"/>
</dbReference>
<comment type="caution">
    <text evidence="3">The sequence shown here is derived from an EMBL/GenBank/DDBJ whole genome shotgun (WGS) entry which is preliminary data.</text>
</comment>
<sequence length="292" mass="33047">MGITTVPVSGGNTKRQIMLIQDFKPQVICSTPSYALHIAEKMREQGIDPKETSLKYGIFGAEPWSEEMRNTIEQKLGIKAMDIYGLSEIVGPGVSIECMEEQDGLHIQEDHFLFEVIEPDTNERVPDGEYGELVITSLKKEALPIIRYRTGDIAAINREKCSCGRTTARMTRVKGRIDDMLVIRGVNVFPFEMERSLLNVKELTPHYQLFLSKDGHLDAVELSVELSEESYVRCQQNLEHAEVSRLKQQLQTAIKQECLVSIDIDVKPPKSIPRSEGKAVRIVDKRMEQTVN</sequence>
<dbReference type="EMBL" id="BAAADS010000009">
    <property type="protein sequence ID" value="GAA0598604.1"/>
    <property type="molecule type" value="Genomic_DNA"/>
</dbReference>
<dbReference type="Gene3D" id="3.40.50.12780">
    <property type="entry name" value="N-terminal domain of ligase-like"/>
    <property type="match status" value="1"/>
</dbReference>
<dbReference type="InterPro" id="IPR028154">
    <property type="entry name" value="AMP-dep_Lig_C"/>
</dbReference>
<evidence type="ECO:0000259" key="1">
    <source>
        <dbReference type="Pfam" id="PF00501"/>
    </source>
</evidence>
<proteinExistence type="predicted"/>
<accession>A0ABN1FVX1</accession>
<keyword evidence="4" id="KW-1185">Reference proteome</keyword>
<dbReference type="SUPFAM" id="SSF56801">
    <property type="entry name" value="Acetyl-CoA synthetase-like"/>
    <property type="match status" value="1"/>
</dbReference>
<dbReference type="InterPro" id="IPR000873">
    <property type="entry name" value="AMP-dep_synth/lig_dom"/>
</dbReference>
<dbReference type="InterPro" id="IPR042099">
    <property type="entry name" value="ANL_N_sf"/>
</dbReference>
<organism evidence="3 4">
    <name type="scientific">Virgibacillus siamensis</name>
    <dbReference type="NCBI Taxonomy" id="480071"/>
    <lineage>
        <taxon>Bacteria</taxon>
        <taxon>Bacillati</taxon>
        <taxon>Bacillota</taxon>
        <taxon>Bacilli</taxon>
        <taxon>Bacillales</taxon>
        <taxon>Bacillaceae</taxon>
        <taxon>Virgibacillus</taxon>
    </lineage>
</organism>
<name>A0ABN1FVX1_9BACI</name>
<evidence type="ECO:0000259" key="2">
    <source>
        <dbReference type="Pfam" id="PF14535"/>
    </source>
</evidence>
<protein>
    <recommendedName>
        <fullName evidence="5">Phenylacetate-coenzyme A ligase</fullName>
    </recommendedName>
</protein>
<dbReference type="Proteomes" id="UP001500866">
    <property type="component" value="Unassembled WGS sequence"/>
</dbReference>
<dbReference type="Gene3D" id="3.30.300.30">
    <property type="match status" value="1"/>
</dbReference>
<dbReference type="PANTHER" id="PTHR43439:SF1">
    <property type="entry name" value="PHENYLACETATE-COENZYME A LIGASE"/>
    <property type="match status" value="1"/>
</dbReference>
<evidence type="ECO:0000313" key="4">
    <source>
        <dbReference type="Proteomes" id="UP001500866"/>
    </source>
</evidence>
<evidence type="ECO:0008006" key="5">
    <source>
        <dbReference type="Google" id="ProtNLM"/>
    </source>
</evidence>
<dbReference type="InterPro" id="IPR051414">
    <property type="entry name" value="Adenylate-forming_Reductase"/>
</dbReference>
<dbReference type="Pfam" id="PF14535">
    <property type="entry name" value="AMP-binding_C_2"/>
    <property type="match status" value="1"/>
</dbReference>
<dbReference type="Pfam" id="PF00501">
    <property type="entry name" value="AMP-binding"/>
    <property type="match status" value="1"/>
</dbReference>
<reference evidence="3 4" key="1">
    <citation type="journal article" date="2019" name="Int. J. Syst. Evol. Microbiol.">
        <title>The Global Catalogue of Microorganisms (GCM) 10K type strain sequencing project: providing services to taxonomists for standard genome sequencing and annotation.</title>
        <authorList>
            <consortium name="The Broad Institute Genomics Platform"/>
            <consortium name="The Broad Institute Genome Sequencing Center for Infectious Disease"/>
            <person name="Wu L."/>
            <person name="Ma J."/>
        </authorList>
    </citation>
    <scope>NUCLEOTIDE SEQUENCE [LARGE SCALE GENOMIC DNA]</scope>
    <source>
        <strain evidence="3 4">JCM 15395</strain>
    </source>
</reference>
<feature type="domain" description="AMP-dependent ligase C-terminal" evidence="2">
    <location>
        <begin position="185"/>
        <end position="286"/>
    </location>
</feature>
<gene>
    <name evidence="3" type="ORF">GCM10009001_13500</name>
</gene>
<evidence type="ECO:0000313" key="3">
    <source>
        <dbReference type="EMBL" id="GAA0598604.1"/>
    </source>
</evidence>
<dbReference type="InterPro" id="IPR045851">
    <property type="entry name" value="AMP-bd_C_sf"/>
</dbReference>